<evidence type="ECO:0000256" key="2">
    <source>
        <dbReference type="ARBA" id="ARBA00022723"/>
    </source>
</evidence>
<dbReference type="Pfam" id="PF01557">
    <property type="entry name" value="FAA_hydrolase"/>
    <property type="match status" value="1"/>
</dbReference>
<organism evidence="4 5">
    <name type="scientific">Penicillium nalgiovense</name>
    <dbReference type="NCBI Taxonomy" id="60175"/>
    <lineage>
        <taxon>Eukaryota</taxon>
        <taxon>Fungi</taxon>
        <taxon>Dikarya</taxon>
        <taxon>Ascomycota</taxon>
        <taxon>Pezizomycotina</taxon>
        <taxon>Eurotiomycetes</taxon>
        <taxon>Eurotiomycetidae</taxon>
        <taxon>Eurotiales</taxon>
        <taxon>Aspergillaceae</taxon>
        <taxon>Penicillium</taxon>
    </lineage>
</organism>
<evidence type="ECO:0000256" key="1">
    <source>
        <dbReference type="ARBA" id="ARBA00010211"/>
    </source>
</evidence>
<dbReference type="GO" id="GO:0046872">
    <property type="term" value="F:metal ion binding"/>
    <property type="evidence" value="ECO:0007669"/>
    <property type="project" value="UniProtKB-KW"/>
</dbReference>
<dbReference type="AlphaFoldDB" id="A0A9W4HXE8"/>
<protein>
    <recommendedName>
        <fullName evidence="3">Fumarylacetoacetase-like C-terminal domain-containing protein</fullName>
    </recommendedName>
</protein>
<evidence type="ECO:0000313" key="4">
    <source>
        <dbReference type="EMBL" id="CAG8169587.1"/>
    </source>
</evidence>
<dbReference type="SUPFAM" id="SSF56529">
    <property type="entry name" value="FAH"/>
    <property type="match status" value="1"/>
</dbReference>
<dbReference type="OrthoDB" id="443981at2759"/>
<dbReference type="Gene3D" id="3.90.850.10">
    <property type="entry name" value="Fumarylacetoacetase-like, C-terminal domain"/>
    <property type="match status" value="1"/>
</dbReference>
<reference evidence="4" key="1">
    <citation type="submission" date="2021-07" db="EMBL/GenBank/DDBJ databases">
        <authorList>
            <person name="Branca A.L. A."/>
        </authorList>
    </citation>
    <scope>NUCLEOTIDE SEQUENCE</scope>
</reference>
<accession>A0A9W4HXE8</accession>
<feature type="domain" description="Fumarylacetoacetase-like C-terminal" evidence="3">
    <location>
        <begin position="47"/>
        <end position="273"/>
    </location>
</feature>
<evidence type="ECO:0000259" key="3">
    <source>
        <dbReference type="Pfam" id="PF01557"/>
    </source>
</evidence>
<dbReference type="PANTHER" id="PTHR11820:SF100">
    <property type="entry name" value="FUMARYLACETOACETATE HYDROLASE FAMILY PROTEIN (AFU_ORTHOLOGUE AFUA_4G01490)"/>
    <property type="match status" value="1"/>
</dbReference>
<dbReference type="PANTHER" id="PTHR11820">
    <property type="entry name" value="ACYLPYRUVASE"/>
    <property type="match status" value="1"/>
</dbReference>
<dbReference type="InterPro" id="IPR036663">
    <property type="entry name" value="Fumarylacetoacetase_C_sf"/>
</dbReference>
<dbReference type="EMBL" id="CAJVNV010000344">
    <property type="protein sequence ID" value="CAG8169587.1"/>
    <property type="molecule type" value="Genomic_DNA"/>
</dbReference>
<dbReference type="GO" id="GO:0006107">
    <property type="term" value="P:oxaloacetate metabolic process"/>
    <property type="evidence" value="ECO:0007669"/>
    <property type="project" value="UniProtKB-ARBA"/>
</dbReference>
<proteinExistence type="inferred from homology"/>
<sequence>MSWGTKDSGTPADSATGVTAAGIVCNRRLFIILSPLALSDVPTIRGVGLNYIKHSKTEINQPAANFRELITAVQQAKRTPPTFPFMFFKPQTTILDHGDNMVIPKIAQDDQADYEGELTIVIGKDAKDVSQENALDYVAVYTVGNDISSRKLQRDPEHAGRIPQWGFSKGFDTYAPIGPCLLASSLVDDPKNLHLTTVVDGEVRQDESVDDLLFECRYLISYLSQGTTLQKGSMIMTGTSGVGGDMKPPRWLQLGTQMEVRISKIGTLRNGVVFAE</sequence>
<name>A0A9W4HXE8_PENNA</name>
<dbReference type="FunFam" id="3.90.850.10:FF:000002">
    <property type="entry name" value="2-hydroxyhepta-2,4-diene-1,7-dioate isomerase"/>
    <property type="match status" value="1"/>
</dbReference>
<gene>
    <name evidence="4" type="ORF">PNAL_LOCUS6607</name>
</gene>
<dbReference type="GO" id="GO:0050163">
    <property type="term" value="F:oxaloacetate tautomerase activity"/>
    <property type="evidence" value="ECO:0007669"/>
    <property type="project" value="UniProtKB-ARBA"/>
</dbReference>
<dbReference type="Proteomes" id="UP001153461">
    <property type="component" value="Unassembled WGS sequence"/>
</dbReference>
<evidence type="ECO:0000313" key="5">
    <source>
        <dbReference type="Proteomes" id="UP001153461"/>
    </source>
</evidence>
<comment type="caution">
    <text evidence="4">The sequence shown here is derived from an EMBL/GenBank/DDBJ whole genome shotgun (WGS) entry which is preliminary data.</text>
</comment>
<dbReference type="InterPro" id="IPR011234">
    <property type="entry name" value="Fumarylacetoacetase-like_C"/>
</dbReference>
<comment type="similarity">
    <text evidence="1">Belongs to the FAH family.</text>
</comment>
<keyword evidence="2" id="KW-0479">Metal-binding</keyword>